<organism evidence="3 4">
    <name type="scientific">Streptomyces hainanensis</name>
    <dbReference type="NCBI Taxonomy" id="402648"/>
    <lineage>
        <taxon>Bacteria</taxon>
        <taxon>Bacillati</taxon>
        <taxon>Actinomycetota</taxon>
        <taxon>Actinomycetes</taxon>
        <taxon>Kitasatosporales</taxon>
        <taxon>Streptomycetaceae</taxon>
        <taxon>Streptomyces</taxon>
    </lineage>
</organism>
<accession>A0A4R4TQR7</accession>
<comment type="caution">
    <text evidence="3">The sequence shown here is derived from an EMBL/GenBank/DDBJ whole genome shotgun (WGS) entry which is preliminary data.</text>
</comment>
<name>A0A4R4TQR7_9ACTN</name>
<dbReference type="OrthoDB" id="668782at2"/>
<dbReference type="RefSeq" id="WP_132816691.1">
    <property type="nucleotide sequence ID" value="NZ_SMKI01000035.1"/>
</dbReference>
<dbReference type="InterPro" id="IPR005545">
    <property type="entry name" value="YCII"/>
</dbReference>
<feature type="domain" description="YCII-related" evidence="2">
    <location>
        <begin position="1"/>
        <end position="110"/>
    </location>
</feature>
<dbReference type="PANTHER" id="PTHR35174:SF3">
    <property type="entry name" value="BLL7171 PROTEIN"/>
    <property type="match status" value="1"/>
</dbReference>
<dbReference type="Pfam" id="PF03795">
    <property type="entry name" value="YCII"/>
    <property type="match status" value="1"/>
</dbReference>
<dbReference type="Gene3D" id="3.30.70.1060">
    <property type="entry name" value="Dimeric alpha+beta barrel"/>
    <property type="match status" value="1"/>
</dbReference>
<keyword evidence="4" id="KW-1185">Reference proteome</keyword>
<dbReference type="SUPFAM" id="SSF54909">
    <property type="entry name" value="Dimeric alpha+beta barrel"/>
    <property type="match status" value="1"/>
</dbReference>
<dbReference type="AlphaFoldDB" id="A0A4R4TQR7"/>
<comment type="similarity">
    <text evidence="1">Belongs to the YciI family.</text>
</comment>
<dbReference type="PANTHER" id="PTHR35174">
    <property type="entry name" value="BLL7171 PROTEIN-RELATED"/>
    <property type="match status" value="1"/>
</dbReference>
<dbReference type="EMBL" id="SMKI01000035">
    <property type="protein sequence ID" value="TDC78314.1"/>
    <property type="molecule type" value="Genomic_DNA"/>
</dbReference>
<evidence type="ECO:0000313" key="3">
    <source>
        <dbReference type="EMBL" id="TDC78314.1"/>
    </source>
</evidence>
<evidence type="ECO:0000313" key="4">
    <source>
        <dbReference type="Proteomes" id="UP000295345"/>
    </source>
</evidence>
<reference evidence="3 4" key="1">
    <citation type="submission" date="2019-03" db="EMBL/GenBank/DDBJ databases">
        <title>Draft genome sequences of novel Actinobacteria.</title>
        <authorList>
            <person name="Sahin N."/>
            <person name="Ay H."/>
            <person name="Saygin H."/>
        </authorList>
    </citation>
    <scope>NUCLEOTIDE SEQUENCE [LARGE SCALE GENOMIC DNA]</scope>
    <source>
        <strain evidence="3 4">DSM 41900</strain>
    </source>
</reference>
<evidence type="ECO:0000259" key="2">
    <source>
        <dbReference type="Pfam" id="PF03795"/>
    </source>
</evidence>
<dbReference type="InterPro" id="IPR011008">
    <property type="entry name" value="Dimeric_a/b-barrel"/>
</dbReference>
<dbReference type="Proteomes" id="UP000295345">
    <property type="component" value="Unassembled WGS sequence"/>
</dbReference>
<proteinExistence type="inferred from homology"/>
<protein>
    <recommendedName>
        <fullName evidence="2">YCII-related domain-containing protein</fullName>
    </recommendedName>
</protein>
<evidence type="ECO:0000256" key="1">
    <source>
        <dbReference type="ARBA" id="ARBA00007689"/>
    </source>
</evidence>
<gene>
    <name evidence="3" type="ORF">E1283_05265</name>
</gene>
<sequence>MKYLVMVYSKQADYDAMNGQPSEGHPAWSQADFAAMFGYMESLNNDLAESGELVEGQGLSEPKQAVVVTGGPDGRPVVSDGPFGETKEVLAGYWVLECESVERVTEIAKRAYQSPVPAGSPVSDVVIRPIMQAPSGE</sequence>